<evidence type="ECO:0000313" key="2">
    <source>
        <dbReference type="Proteomes" id="UP001732700"/>
    </source>
</evidence>
<dbReference type="EnsemblPlants" id="AVESA.00010b.r2.7CG0701950.1">
    <property type="protein sequence ID" value="AVESA.00010b.r2.7CG0701950.1.CDS"/>
    <property type="gene ID" value="AVESA.00010b.r2.7CG0701950"/>
</dbReference>
<name>A0ACD6A4V3_AVESA</name>
<reference evidence="1" key="1">
    <citation type="submission" date="2021-05" db="EMBL/GenBank/DDBJ databases">
        <authorList>
            <person name="Scholz U."/>
            <person name="Mascher M."/>
            <person name="Fiebig A."/>
        </authorList>
    </citation>
    <scope>NUCLEOTIDE SEQUENCE [LARGE SCALE GENOMIC DNA]</scope>
</reference>
<proteinExistence type="predicted"/>
<keyword evidence="2" id="KW-1185">Reference proteome</keyword>
<organism evidence="1 2">
    <name type="scientific">Avena sativa</name>
    <name type="common">Oat</name>
    <dbReference type="NCBI Taxonomy" id="4498"/>
    <lineage>
        <taxon>Eukaryota</taxon>
        <taxon>Viridiplantae</taxon>
        <taxon>Streptophyta</taxon>
        <taxon>Embryophyta</taxon>
        <taxon>Tracheophyta</taxon>
        <taxon>Spermatophyta</taxon>
        <taxon>Magnoliopsida</taxon>
        <taxon>Liliopsida</taxon>
        <taxon>Poales</taxon>
        <taxon>Poaceae</taxon>
        <taxon>BOP clade</taxon>
        <taxon>Pooideae</taxon>
        <taxon>Poodae</taxon>
        <taxon>Poeae</taxon>
        <taxon>Poeae Chloroplast Group 1 (Aveneae type)</taxon>
        <taxon>Aveninae</taxon>
        <taxon>Avena</taxon>
    </lineage>
</organism>
<reference evidence="1" key="2">
    <citation type="submission" date="2025-09" db="UniProtKB">
        <authorList>
            <consortium name="EnsemblPlants"/>
        </authorList>
    </citation>
    <scope>IDENTIFICATION</scope>
</reference>
<dbReference type="Proteomes" id="UP001732700">
    <property type="component" value="Chromosome 7C"/>
</dbReference>
<evidence type="ECO:0000313" key="1">
    <source>
        <dbReference type="EnsemblPlants" id="AVESA.00010b.r2.7CG0701950.1.CDS"/>
    </source>
</evidence>
<sequence>MATPTSAVRFSEVPENLPRCFALSTTNTNRPLLDDDDDDDLDTLKDDDGSILMNPRARFYFEPSKKHGGRLLHIRCGYNNMYWMVKQPAVEAASDDIVITGTATEQEEDLGKPLCTLFAVDLSAKGKDDAQNNLYNASFYDPRLGKQAVILGNGEEEAGKIHSEFVVRDMSDHVVLPRYVAFKGDNGKYLSAREVHGSPYLQFSGDDVAGSTVMFISYHNDNGTVRLKSKSYDKFMRFDTNWIKPDGGDNPKDKNTLFMVVKVGDYYGLKSMGNQQFCKRLTVDGKSSCLNAAESRITEEASLWVAEPVLSREIYDVVYHGIEKARVYDMKTITMATSSAVNRSSQKNNIKLSLAVTEKQTSTWDSTLSVKTGVKTTITAGVPAVSSVKAEISMEYAAEHSWGETEEKETKQEIVYDVVVPKMKKVTLSAIASQAKCDVPFSYTQKDVLPTGEEMVTQHHDGMYTGLNTFNLQYETKEEDLPAPQ</sequence>
<accession>A0ACD6A4V3</accession>
<protein>
    <submittedName>
        <fullName evidence="1">Uncharacterized protein</fullName>
    </submittedName>
</protein>